<evidence type="ECO:0000313" key="2">
    <source>
        <dbReference type="Proteomes" id="UP000183487"/>
    </source>
</evidence>
<accession>A0A1H1IJH6</accession>
<proteinExistence type="predicted"/>
<name>A0A1H1IJH6_9BURK</name>
<keyword evidence="2" id="KW-1185">Reference proteome</keyword>
<organism evidence="1 2">
    <name type="scientific">Paraburkholderia fungorum</name>
    <dbReference type="NCBI Taxonomy" id="134537"/>
    <lineage>
        <taxon>Bacteria</taxon>
        <taxon>Pseudomonadati</taxon>
        <taxon>Pseudomonadota</taxon>
        <taxon>Betaproteobacteria</taxon>
        <taxon>Burkholderiales</taxon>
        <taxon>Burkholderiaceae</taxon>
        <taxon>Paraburkholderia</taxon>
    </lineage>
</organism>
<reference evidence="2" key="1">
    <citation type="submission" date="2016-10" db="EMBL/GenBank/DDBJ databases">
        <authorList>
            <person name="Varghese N."/>
        </authorList>
    </citation>
    <scope>NUCLEOTIDE SEQUENCE [LARGE SCALE GENOMIC DNA]</scope>
    <source>
        <strain evidence="2">GAS106B</strain>
    </source>
</reference>
<dbReference type="Proteomes" id="UP000183487">
    <property type="component" value="Unassembled WGS sequence"/>
</dbReference>
<evidence type="ECO:0000313" key="1">
    <source>
        <dbReference type="EMBL" id="SDR37739.1"/>
    </source>
</evidence>
<dbReference type="OrthoDB" id="6481168at2"/>
<dbReference type="AlphaFoldDB" id="A0A1H1IJH6"/>
<gene>
    <name evidence="1" type="ORF">SAMN05443245_5260</name>
</gene>
<dbReference type="EMBL" id="FNKP01000002">
    <property type="protein sequence ID" value="SDR37739.1"/>
    <property type="molecule type" value="Genomic_DNA"/>
</dbReference>
<dbReference type="RefSeq" id="WP_143026365.1">
    <property type="nucleotide sequence ID" value="NZ_FNKP01000002.1"/>
</dbReference>
<sequence length="593" mass="60114">MRRIETYVGQQVYEWAFSAPSQYAMTAMAKVCAAMMGTSGTINGLACTPTSPATMTVQIGAGELYQNAPLEATACGTLPADTSHTILKQGIQLNTYTTSTFAAPTTSGQSINYLIEAQYQDSDISLDPTTGNTPVVLQFYNANTPASPWSGPNNSGATSNTFRDGIVAYQIKAGVAATTGSQATPSPDTGWIGLWVVTVPFGATSLTSSNISQYSAAPILPTGMLQSIMSGNLAYGVDGGSANTIQASFPIPVTTVTENMDLWVKIKAANTGATTFTPNPGTISASPVVGAAHAALQGGELVASGRANLIWRQDITSWVLVECTGAAIQVAPATQSAHAVQFSQIPAIVGQFSNLKASAASGATSVTFTADTIVVGTALNGLTYRLTGFSQTFTPSTAGAGGMDTGSATAGTIVAVYAGYNPSTGATTIFGTLEGSAAAPTVYAKANAPSGYTATSLLAVVPISTTVNAFAPFNVTNRATAAASTLFLNGTTSATSLTSYTSFTTASVPKTAAFMTGSISVTNSISSNSHVLLASSTAGTGAYDIACNSNGVGGTSSAFRLALSTPQTIAYAAYGSSASNVVTYGLLVNGWEI</sequence>
<protein>
    <submittedName>
        <fullName evidence="1">Uncharacterized protein</fullName>
    </submittedName>
</protein>